<dbReference type="InterPro" id="IPR037175">
    <property type="entry name" value="KFase_sf"/>
</dbReference>
<keyword evidence="3" id="KW-1185">Reference proteome</keyword>
<protein>
    <submittedName>
        <fullName evidence="2">Cyclase family protein</fullName>
    </submittedName>
</protein>
<keyword evidence="1" id="KW-0812">Transmembrane</keyword>
<organism evidence="2 3">
    <name type="scientific">Kineobactrum salinum</name>
    <dbReference type="NCBI Taxonomy" id="2708301"/>
    <lineage>
        <taxon>Bacteria</taxon>
        <taxon>Pseudomonadati</taxon>
        <taxon>Pseudomonadota</taxon>
        <taxon>Gammaproteobacteria</taxon>
        <taxon>Cellvibrionales</taxon>
        <taxon>Halieaceae</taxon>
        <taxon>Kineobactrum</taxon>
    </lineage>
</organism>
<dbReference type="Pfam" id="PF04199">
    <property type="entry name" value="Cyclase"/>
    <property type="match status" value="1"/>
</dbReference>
<feature type="transmembrane region" description="Helical" evidence="1">
    <location>
        <begin position="7"/>
        <end position="26"/>
    </location>
</feature>
<dbReference type="SUPFAM" id="SSF102198">
    <property type="entry name" value="Putative cyclase"/>
    <property type="match status" value="1"/>
</dbReference>
<dbReference type="PANTHER" id="PTHR34861">
    <property type="match status" value="1"/>
</dbReference>
<reference evidence="2 3" key="1">
    <citation type="submission" date="2020-02" db="EMBL/GenBank/DDBJ databases">
        <title>Genome sequencing for Kineobactrum sp. M2.</title>
        <authorList>
            <person name="Park S.-J."/>
        </authorList>
    </citation>
    <scope>NUCLEOTIDE SEQUENCE [LARGE SCALE GENOMIC DNA]</scope>
    <source>
        <strain evidence="2 3">M2</strain>
    </source>
</reference>
<evidence type="ECO:0000313" key="3">
    <source>
        <dbReference type="Proteomes" id="UP000477680"/>
    </source>
</evidence>
<gene>
    <name evidence="2" type="ORF">G3T16_06545</name>
</gene>
<dbReference type="InterPro" id="IPR007325">
    <property type="entry name" value="KFase/CYL"/>
</dbReference>
<dbReference type="KEGG" id="kim:G3T16_06545"/>
<dbReference type="PANTHER" id="PTHR34861:SF10">
    <property type="entry name" value="CYCLASE"/>
    <property type="match status" value="1"/>
</dbReference>
<keyword evidence="1" id="KW-0472">Membrane</keyword>
<evidence type="ECO:0000256" key="1">
    <source>
        <dbReference type="SAM" id="Phobius"/>
    </source>
</evidence>
<sequence length="315" mass="33483">MDIAKSLAYIIFTVGLAAAIILPVAAENPAQSKWGEHDTLGSANYLSPELALQAAELIVEGKVYALGVPVGSSTPAVAPRTLSINVFMPGQYGGATFGSNEASYLDDMITGWLGIGTQIDSLAHAGKRGVFYNGNKAIDFVTPAGVKKLGIEDIPPIVTRGVLIDIAAYRGVDRLDEGQAITGKELDAAAKSQGVEIREGDVVVVHTGWLSMLYEDPERFVAGEPGLDVSAAQFLVEKGVVAVGADNWGVEVVPFKTDAYFDVHVTLLADNGTYILELLDTRELAADKTYEFMFVLGQPRYIGAIQAVINPVAIR</sequence>
<dbReference type="GO" id="GO:0019441">
    <property type="term" value="P:L-tryptophan catabolic process to kynurenine"/>
    <property type="evidence" value="ECO:0007669"/>
    <property type="project" value="InterPro"/>
</dbReference>
<dbReference type="Proteomes" id="UP000477680">
    <property type="component" value="Chromosome"/>
</dbReference>
<name>A0A6C0TZ98_9GAMM</name>
<proteinExistence type="predicted"/>
<dbReference type="Gene3D" id="3.50.30.50">
    <property type="entry name" value="Putative cyclase"/>
    <property type="match status" value="1"/>
</dbReference>
<keyword evidence="1" id="KW-1133">Transmembrane helix</keyword>
<dbReference type="EMBL" id="CP048711">
    <property type="protein sequence ID" value="QIB65111.1"/>
    <property type="molecule type" value="Genomic_DNA"/>
</dbReference>
<accession>A0A6C0TZ98</accession>
<dbReference type="AlphaFoldDB" id="A0A6C0TZ98"/>
<dbReference type="RefSeq" id="WP_163494353.1">
    <property type="nucleotide sequence ID" value="NZ_CP048711.1"/>
</dbReference>
<dbReference type="GO" id="GO:0004061">
    <property type="term" value="F:arylformamidase activity"/>
    <property type="evidence" value="ECO:0007669"/>
    <property type="project" value="InterPro"/>
</dbReference>
<evidence type="ECO:0000313" key="2">
    <source>
        <dbReference type="EMBL" id="QIB65111.1"/>
    </source>
</evidence>